<accession>A0ABZ2V483</accession>
<sequence>MTKRDPINPTDDASRALAADILRATRFGALAVTSPDTGAPYVARTAMLWHEGAVLTLISTLSAHTSGLRANPACSVLVGEPGDKGDPLTHPRMTLQCRALQADKAALKETWLGAIPKAKLYYDFTDFQMYQLVPEDVHLNGGFGKAYRLTLADLT</sequence>
<name>A0ABZ2V483_9RHOB</name>
<proteinExistence type="predicted"/>
<dbReference type="Gene3D" id="2.30.110.10">
    <property type="entry name" value="Electron Transport, Fmn-binding Protein, Chain A"/>
    <property type="match status" value="1"/>
</dbReference>
<protein>
    <submittedName>
        <fullName evidence="1">HugZ family protein</fullName>
    </submittedName>
</protein>
<gene>
    <name evidence="1" type="ORF">AABB29_18230</name>
</gene>
<dbReference type="RefSeq" id="WP_341366864.1">
    <property type="nucleotide sequence ID" value="NZ_CP150951.2"/>
</dbReference>
<evidence type="ECO:0000313" key="1">
    <source>
        <dbReference type="EMBL" id="WZC48751.1"/>
    </source>
</evidence>
<keyword evidence="2" id="KW-1185">Reference proteome</keyword>
<dbReference type="EMBL" id="CP150951">
    <property type="protein sequence ID" value="WZC48751.1"/>
    <property type="molecule type" value="Genomic_DNA"/>
</dbReference>
<dbReference type="InterPro" id="IPR012349">
    <property type="entry name" value="Split_barrel_FMN-bd"/>
</dbReference>
<reference evidence="2" key="1">
    <citation type="submission" date="2024-04" db="EMBL/GenBank/DDBJ databases">
        <title>Phylogenomic analyses of a clade within the roseobacter group suggest taxonomic reassignments of species of the genera Aestuariivita, Citreicella, Loktanella, Nautella, Pelagibaca, Ruegeria, Thalassobius, Thiobacimonas and Tropicibacter, and the proposal o.</title>
        <authorList>
            <person name="Jeon C.O."/>
        </authorList>
    </citation>
    <scope>NUCLEOTIDE SEQUENCE [LARGE SCALE GENOMIC DNA]</scope>
    <source>
        <strain evidence="2">BS5-3</strain>
    </source>
</reference>
<dbReference type="SUPFAM" id="SSF50475">
    <property type="entry name" value="FMN-binding split barrel"/>
    <property type="match status" value="1"/>
</dbReference>
<dbReference type="Proteomes" id="UP001440612">
    <property type="component" value="Chromosome"/>
</dbReference>
<organism evidence="1 2">
    <name type="scientific">Yoonia phaeophyticola</name>
    <dbReference type="NCBI Taxonomy" id="3137369"/>
    <lineage>
        <taxon>Bacteria</taxon>
        <taxon>Pseudomonadati</taxon>
        <taxon>Pseudomonadota</taxon>
        <taxon>Alphaproteobacteria</taxon>
        <taxon>Rhodobacterales</taxon>
        <taxon>Paracoccaceae</taxon>
        <taxon>Yoonia</taxon>
    </lineage>
</organism>
<evidence type="ECO:0000313" key="2">
    <source>
        <dbReference type="Proteomes" id="UP001440612"/>
    </source>
</evidence>